<dbReference type="InterPro" id="IPR002545">
    <property type="entry name" value="CheW-lke_dom"/>
</dbReference>
<dbReference type="GO" id="GO:0006935">
    <property type="term" value="P:chemotaxis"/>
    <property type="evidence" value="ECO:0007669"/>
    <property type="project" value="InterPro"/>
</dbReference>
<proteinExistence type="predicted"/>
<organism evidence="2">
    <name type="scientific">marine metagenome</name>
    <dbReference type="NCBI Taxonomy" id="408172"/>
    <lineage>
        <taxon>unclassified sequences</taxon>
        <taxon>metagenomes</taxon>
        <taxon>ecological metagenomes</taxon>
    </lineage>
</organism>
<dbReference type="EMBL" id="UINC01090126">
    <property type="protein sequence ID" value="SVC41788.1"/>
    <property type="molecule type" value="Genomic_DNA"/>
</dbReference>
<sequence length="129" mass="14345">VAEVIRYEPPKQKNGAMEWLLGTITWNSRELPVVAFEGAMGKEPPIPTGRTRIAILYSTTGKIGQGFFGILTQGFPQLVRVNEEVLKLDSTDGWADNAPVLCRVKMINEFPLIPNFETLEDMIAQQVAL</sequence>
<name>A0A382LZ89_9ZZZZ</name>
<dbReference type="AlphaFoldDB" id="A0A382LZ89"/>
<dbReference type="InterPro" id="IPR036061">
    <property type="entry name" value="CheW-like_dom_sf"/>
</dbReference>
<reference evidence="2" key="1">
    <citation type="submission" date="2018-05" db="EMBL/GenBank/DDBJ databases">
        <authorList>
            <person name="Lanie J.A."/>
            <person name="Ng W.-L."/>
            <person name="Kazmierczak K.M."/>
            <person name="Andrzejewski T.M."/>
            <person name="Davidsen T.M."/>
            <person name="Wayne K.J."/>
            <person name="Tettelin H."/>
            <person name="Glass J.I."/>
            <person name="Rusch D."/>
            <person name="Podicherti R."/>
            <person name="Tsui H.-C.T."/>
            <person name="Winkler M.E."/>
        </authorList>
    </citation>
    <scope>NUCLEOTIDE SEQUENCE</scope>
</reference>
<evidence type="ECO:0000259" key="1">
    <source>
        <dbReference type="Pfam" id="PF01584"/>
    </source>
</evidence>
<protein>
    <recommendedName>
        <fullName evidence="1">CheW-like domain-containing protein</fullName>
    </recommendedName>
</protein>
<dbReference type="Pfam" id="PF01584">
    <property type="entry name" value="CheW"/>
    <property type="match status" value="1"/>
</dbReference>
<feature type="domain" description="CheW-like" evidence="1">
    <location>
        <begin position="1"/>
        <end position="88"/>
    </location>
</feature>
<feature type="non-terminal residue" evidence="2">
    <location>
        <position position="1"/>
    </location>
</feature>
<accession>A0A382LZ89</accession>
<gene>
    <name evidence="2" type="ORF">METZ01_LOCUS294642</name>
</gene>
<dbReference type="GO" id="GO:0007165">
    <property type="term" value="P:signal transduction"/>
    <property type="evidence" value="ECO:0007669"/>
    <property type="project" value="InterPro"/>
</dbReference>
<evidence type="ECO:0000313" key="2">
    <source>
        <dbReference type="EMBL" id="SVC41788.1"/>
    </source>
</evidence>
<dbReference type="SUPFAM" id="SSF50341">
    <property type="entry name" value="CheW-like"/>
    <property type="match status" value="1"/>
</dbReference>